<keyword evidence="1" id="KW-0732">Signal</keyword>
<organism evidence="2 3">
    <name type="scientific">Trichobilharzia regenti</name>
    <name type="common">Nasal bird schistosome</name>
    <dbReference type="NCBI Taxonomy" id="157069"/>
    <lineage>
        <taxon>Eukaryota</taxon>
        <taxon>Metazoa</taxon>
        <taxon>Spiralia</taxon>
        <taxon>Lophotrochozoa</taxon>
        <taxon>Platyhelminthes</taxon>
        <taxon>Trematoda</taxon>
        <taxon>Digenea</taxon>
        <taxon>Strigeidida</taxon>
        <taxon>Schistosomatoidea</taxon>
        <taxon>Schistosomatidae</taxon>
        <taxon>Trichobilharzia</taxon>
    </lineage>
</organism>
<dbReference type="Proteomes" id="UP000050795">
    <property type="component" value="Unassembled WGS sequence"/>
</dbReference>
<dbReference type="WBParaSite" id="TREG1_117260.1">
    <property type="protein sequence ID" value="TREG1_117260.1"/>
    <property type="gene ID" value="TREG1_117260"/>
</dbReference>
<evidence type="ECO:0000256" key="1">
    <source>
        <dbReference type="SAM" id="SignalP"/>
    </source>
</evidence>
<keyword evidence="2" id="KW-1185">Reference proteome</keyword>
<name>A0AA85IWR7_TRIRE</name>
<reference evidence="2" key="1">
    <citation type="submission" date="2022-06" db="EMBL/GenBank/DDBJ databases">
        <authorList>
            <person name="Berger JAMES D."/>
            <person name="Berger JAMES D."/>
        </authorList>
    </citation>
    <scope>NUCLEOTIDE SEQUENCE [LARGE SCALE GENOMIC DNA]</scope>
</reference>
<feature type="chain" id="PRO_5041680424" description="BHLH domain-containing protein" evidence="1">
    <location>
        <begin position="23"/>
        <end position="112"/>
    </location>
</feature>
<feature type="signal peptide" evidence="1">
    <location>
        <begin position="1"/>
        <end position="22"/>
    </location>
</feature>
<accession>A0AA85IWR7</accession>
<protein>
    <recommendedName>
        <fullName evidence="4">BHLH domain-containing protein</fullName>
    </recommendedName>
</protein>
<evidence type="ECO:0008006" key="4">
    <source>
        <dbReference type="Google" id="ProtNLM"/>
    </source>
</evidence>
<reference evidence="3" key="2">
    <citation type="submission" date="2023-11" db="UniProtKB">
        <authorList>
            <consortium name="WormBaseParasite"/>
        </authorList>
    </citation>
    <scope>IDENTIFICATION</scope>
</reference>
<evidence type="ECO:0000313" key="3">
    <source>
        <dbReference type="WBParaSite" id="TREG1_117260.1"/>
    </source>
</evidence>
<dbReference type="AlphaFoldDB" id="A0AA85IWR7"/>
<evidence type="ECO:0000313" key="2">
    <source>
        <dbReference type="Proteomes" id="UP000050795"/>
    </source>
</evidence>
<sequence>MNLFYLVCLPILVALLIQDTFSDVNVERSLTERPATAEYIQATEKSTVVHRRRRRPHRMSAAERRVMMRNRIRERVIEMQEMNREERLPTLNQTRENRLAELRMRFESLSHV</sequence>
<proteinExistence type="predicted"/>